<dbReference type="RefSeq" id="WP_149687374.1">
    <property type="nucleotide sequence ID" value="NZ_SDPQ02000001.1"/>
</dbReference>
<dbReference type="EMBL" id="SDPQ02000001">
    <property type="protein sequence ID" value="KAA1399220.1"/>
    <property type="molecule type" value="Genomic_DNA"/>
</dbReference>
<protein>
    <submittedName>
        <fullName evidence="2">Uncharacterized protein</fullName>
    </submittedName>
</protein>
<keyword evidence="3" id="KW-1185">Reference proteome</keyword>
<evidence type="ECO:0000256" key="1">
    <source>
        <dbReference type="SAM" id="Phobius"/>
    </source>
</evidence>
<feature type="transmembrane region" description="Helical" evidence="1">
    <location>
        <begin position="12"/>
        <end position="34"/>
    </location>
</feature>
<organism evidence="2 3">
    <name type="scientific">Aeromicrobium ginsengisoli</name>
    <dbReference type="NCBI Taxonomy" id="363867"/>
    <lineage>
        <taxon>Bacteria</taxon>
        <taxon>Bacillati</taxon>
        <taxon>Actinomycetota</taxon>
        <taxon>Actinomycetes</taxon>
        <taxon>Propionibacteriales</taxon>
        <taxon>Nocardioidaceae</taxon>
        <taxon>Aeromicrobium</taxon>
    </lineage>
</organism>
<name>A0A5M4FGL6_9ACTN</name>
<proteinExistence type="predicted"/>
<keyword evidence="1" id="KW-0472">Membrane</keyword>
<keyword evidence="1" id="KW-0812">Transmembrane</keyword>
<comment type="caution">
    <text evidence="2">The sequence shown here is derived from an EMBL/GenBank/DDBJ whole genome shotgun (WGS) entry which is preliminary data.</text>
</comment>
<evidence type="ECO:0000313" key="3">
    <source>
        <dbReference type="Proteomes" id="UP000380867"/>
    </source>
</evidence>
<dbReference type="Proteomes" id="UP000380867">
    <property type="component" value="Unassembled WGS sequence"/>
</dbReference>
<evidence type="ECO:0000313" key="2">
    <source>
        <dbReference type="EMBL" id="KAA1399220.1"/>
    </source>
</evidence>
<dbReference type="AlphaFoldDB" id="A0A5M4FGL6"/>
<keyword evidence="1" id="KW-1133">Transmembrane helix</keyword>
<sequence>MVDWEHQPTSGPAVFLGAGIMTALAGASLLWISATSSTDRGLVIFGIAALVAGLCSAGLASHQLLRRRRSS</sequence>
<gene>
    <name evidence="2" type="ORF">ESP70_000125</name>
</gene>
<feature type="transmembrane region" description="Helical" evidence="1">
    <location>
        <begin position="40"/>
        <end position="60"/>
    </location>
</feature>
<reference evidence="2" key="1">
    <citation type="submission" date="2019-09" db="EMBL/GenBank/DDBJ databases">
        <authorList>
            <person name="Li J."/>
        </authorList>
    </citation>
    <scope>NUCLEOTIDE SEQUENCE [LARGE SCALE GENOMIC DNA]</scope>
    <source>
        <strain evidence="2">JCM 14732</strain>
    </source>
</reference>
<accession>A0A5M4FGL6</accession>